<dbReference type="GO" id="GO:0046688">
    <property type="term" value="P:response to copper ion"/>
    <property type="evidence" value="ECO:0007669"/>
    <property type="project" value="InterPro"/>
</dbReference>
<dbReference type="OrthoDB" id="7959604at2"/>
<evidence type="ECO:0000313" key="7">
    <source>
        <dbReference type="Proteomes" id="UP000199423"/>
    </source>
</evidence>
<evidence type="ECO:0000256" key="3">
    <source>
        <dbReference type="SAM" id="MobiDB-lite"/>
    </source>
</evidence>
<feature type="region of interest" description="Disordered" evidence="3">
    <location>
        <begin position="131"/>
        <end position="153"/>
    </location>
</feature>
<dbReference type="EMBL" id="FPCH01000001">
    <property type="protein sequence ID" value="SFV29560.1"/>
    <property type="molecule type" value="Genomic_DNA"/>
</dbReference>
<dbReference type="InterPro" id="IPR007348">
    <property type="entry name" value="CopC_dom"/>
</dbReference>
<keyword evidence="7" id="KW-1185">Reference proteome</keyword>
<dbReference type="STRING" id="51670.SAMN04488557_1280"/>
<dbReference type="InterPro" id="IPR014756">
    <property type="entry name" value="Ig_E-set"/>
</dbReference>
<sequence length="153" mass="16939">MRTVIVRGAYIPMLALGASLLMPAQTRAQEMYDTSVPAVGDILKEPPTTMHISFSEGIHLTEVRLVSVDNGREIWPIEWPKTNEDVFKVEIAVTKPLPPGKYQLEWLADVRQHYHSDGGVIPFTVTSQDLQQPSNPVMPVAVPPEDAAPSDVR</sequence>
<gene>
    <name evidence="6" type="ORF">SAMN04488557_1280</name>
</gene>
<feature type="domain" description="CopC" evidence="5">
    <location>
        <begin position="34"/>
        <end position="125"/>
    </location>
</feature>
<feature type="signal peptide" evidence="4">
    <location>
        <begin position="1"/>
        <end position="28"/>
    </location>
</feature>
<proteinExistence type="predicted"/>
<keyword evidence="2" id="KW-0186">Copper</keyword>
<organism evidence="6 7">
    <name type="scientific">Hyphomicrobium facile</name>
    <dbReference type="NCBI Taxonomy" id="51670"/>
    <lineage>
        <taxon>Bacteria</taxon>
        <taxon>Pseudomonadati</taxon>
        <taxon>Pseudomonadota</taxon>
        <taxon>Alphaproteobacteria</taxon>
        <taxon>Hyphomicrobiales</taxon>
        <taxon>Hyphomicrobiaceae</taxon>
        <taxon>Hyphomicrobium</taxon>
    </lineage>
</organism>
<name>A0A1I7N4I9_9HYPH</name>
<reference evidence="7" key="1">
    <citation type="submission" date="2016-10" db="EMBL/GenBank/DDBJ databases">
        <authorList>
            <person name="Varghese N."/>
            <person name="Submissions S."/>
        </authorList>
    </citation>
    <scope>NUCLEOTIDE SEQUENCE [LARGE SCALE GENOMIC DNA]</scope>
    <source>
        <strain evidence="7">DSM 1565</strain>
    </source>
</reference>
<evidence type="ECO:0000313" key="6">
    <source>
        <dbReference type="EMBL" id="SFV29560.1"/>
    </source>
</evidence>
<dbReference type="Gene3D" id="2.60.40.1220">
    <property type="match status" value="1"/>
</dbReference>
<evidence type="ECO:0000256" key="2">
    <source>
        <dbReference type="ARBA" id="ARBA00023008"/>
    </source>
</evidence>
<dbReference type="InterPro" id="IPR014755">
    <property type="entry name" value="Cu-Rt/internalin_Ig-like"/>
</dbReference>
<feature type="chain" id="PRO_5011671359" evidence="4">
    <location>
        <begin position="29"/>
        <end position="153"/>
    </location>
</feature>
<dbReference type="Proteomes" id="UP000199423">
    <property type="component" value="Unassembled WGS sequence"/>
</dbReference>
<evidence type="ECO:0000259" key="5">
    <source>
        <dbReference type="Pfam" id="PF04234"/>
    </source>
</evidence>
<evidence type="ECO:0000256" key="4">
    <source>
        <dbReference type="SAM" id="SignalP"/>
    </source>
</evidence>
<protein>
    <submittedName>
        <fullName evidence="6">Copper-binding protein CopC (Methionine-rich)</fullName>
    </submittedName>
</protein>
<dbReference type="GO" id="GO:0042597">
    <property type="term" value="C:periplasmic space"/>
    <property type="evidence" value="ECO:0007669"/>
    <property type="project" value="InterPro"/>
</dbReference>
<evidence type="ECO:0000256" key="1">
    <source>
        <dbReference type="ARBA" id="ARBA00022729"/>
    </source>
</evidence>
<accession>A0A1I7N4I9</accession>
<dbReference type="GO" id="GO:0005507">
    <property type="term" value="F:copper ion binding"/>
    <property type="evidence" value="ECO:0007669"/>
    <property type="project" value="InterPro"/>
</dbReference>
<keyword evidence="1 4" id="KW-0732">Signal</keyword>
<dbReference type="SUPFAM" id="SSF81296">
    <property type="entry name" value="E set domains"/>
    <property type="match status" value="1"/>
</dbReference>
<dbReference type="Pfam" id="PF04234">
    <property type="entry name" value="CopC"/>
    <property type="match status" value="1"/>
</dbReference>
<dbReference type="RefSeq" id="WP_092865635.1">
    <property type="nucleotide sequence ID" value="NZ_FPCH01000001.1"/>
</dbReference>
<dbReference type="AlphaFoldDB" id="A0A1I7N4I9"/>